<evidence type="ECO:0000313" key="2">
    <source>
        <dbReference type="EMBL" id="POW10921.1"/>
    </source>
</evidence>
<gene>
    <name evidence="2" type="ORF">PSTT_05706</name>
</gene>
<dbReference type="Proteomes" id="UP000239156">
    <property type="component" value="Unassembled WGS sequence"/>
</dbReference>
<dbReference type="VEuPathDB" id="FungiDB:PSHT_06494"/>
<dbReference type="EMBL" id="PKSL01000042">
    <property type="protein sequence ID" value="POW10921.1"/>
    <property type="molecule type" value="Genomic_DNA"/>
</dbReference>
<keyword evidence="3" id="KW-1185">Reference proteome</keyword>
<accession>A0A2S4VMZ3</accession>
<feature type="region of interest" description="Disordered" evidence="1">
    <location>
        <begin position="235"/>
        <end position="274"/>
    </location>
</feature>
<comment type="caution">
    <text evidence="2">The sequence shown here is derived from an EMBL/GenBank/DDBJ whole genome shotgun (WGS) entry which is preliminary data.</text>
</comment>
<organism evidence="2 3">
    <name type="scientific">Puccinia striiformis</name>
    <dbReference type="NCBI Taxonomy" id="27350"/>
    <lineage>
        <taxon>Eukaryota</taxon>
        <taxon>Fungi</taxon>
        <taxon>Dikarya</taxon>
        <taxon>Basidiomycota</taxon>
        <taxon>Pucciniomycotina</taxon>
        <taxon>Pucciniomycetes</taxon>
        <taxon>Pucciniales</taxon>
        <taxon>Pucciniaceae</taxon>
        <taxon>Puccinia</taxon>
    </lineage>
</organism>
<reference evidence="2" key="1">
    <citation type="submission" date="2017-12" db="EMBL/GenBank/DDBJ databases">
        <title>Gene loss provides genomic basis for host adaptation in cereal stripe rust fungi.</title>
        <authorList>
            <person name="Xia C."/>
        </authorList>
    </citation>
    <scope>NUCLEOTIDE SEQUENCE [LARGE SCALE GENOMIC DNA]</scope>
    <source>
        <strain evidence="2">93-210</strain>
    </source>
</reference>
<sequence length="432" mass="49106">MFNPLPVTSAHGSALTSRMHANIGNSDDHSTTMLPVQHGRILGKRSMAAGALGSTDERFAQRVGTSQHIGAGMSGADRGLQLPDIELAEEEGIIQEMGIGIKPIRQPESFTDRRIDDRKFHKLKESSLERDFKFLREQLVLCETAAKRRILAINTLFTAGKIMIDTKRQRIKTVNDLKKLQLIHREMPWSEDPLYKLQDKGLALDLTGRKPAQKQYFVEAIRRIGRMIARGKKSRQFDGMSYTKPPGEVDTPGQISETLLPPSETSHSTSTPLNYPRPLELRGDLLDNVMLYVTWEWLLKLNSLLHDAIPIETALQVSTRPNAVPLEPLILQRFVFKTVDLIHQHDLIPSGHLKRFLSMKDTPRFASLHVHEGAEFLHHRRRIYYRFQCSPYTETFVRAVIEVTKEIAPKIEDTTQFHHLFEPPPVLQTPSG</sequence>
<protein>
    <submittedName>
        <fullName evidence="2">Uncharacterized protein</fullName>
    </submittedName>
</protein>
<name>A0A2S4VMZ3_9BASI</name>
<dbReference type="AlphaFoldDB" id="A0A2S4VMZ3"/>
<evidence type="ECO:0000313" key="3">
    <source>
        <dbReference type="Proteomes" id="UP000239156"/>
    </source>
</evidence>
<feature type="compositionally biased region" description="Low complexity" evidence="1">
    <location>
        <begin position="258"/>
        <end position="273"/>
    </location>
</feature>
<dbReference type="VEuPathDB" id="FungiDB:PSTT_05706"/>
<evidence type="ECO:0000256" key="1">
    <source>
        <dbReference type="SAM" id="MobiDB-lite"/>
    </source>
</evidence>
<proteinExistence type="predicted"/>